<keyword evidence="3" id="KW-1185">Reference proteome</keyword>
<dbReference type="RefSeq" id="WP_121069030.1">
    <property type="nucleotide sequence ID" value="NZ_RBIQ01000011.1"/>
</dbReference>
<dbReference type="PANTHER" id="PTHR40112:SF1">
    <property type="entry name" value="H2HPP ISOMERASE"/>
    <property type="match status" value="1"/>
</dbReference>
<dbReference type="InterPro" id="IPR052535">
    <property type="entry name" value="Bacilysin_H2HPP_isomerase"/>
</dbReference>
<reference evidence="2 3" key="1">
    <citation type="submission" date="2018-10" db="EMBL/GenBank/DDBJ databases">
        <title>Genomic Encyclopedia of Archaeal and Bacterial Type Strains, Phase II (KMG-II): from individual species to whole genera.</title>
        <authorList>
            <person name="Goeker M."/>
        </authorList>
    </citation>
    <scope>NUCLEOTIDE SEQUENCE [LARGE SCALE GENOMIC DNA]</scope>
    <source>
        <strain evidence="2 3">DSM 25230</strain>
    </source>
</reference>
<evidence type="ECO:0000259" key="1">
    <source>
        <dbReference type="Pfam" id="PF07883"/>
    </source>
</evidence>
<dbReference type="CDD" id="cd02238">
    <property type="entry name" value="cupin_KdgF"/>
    <property type="match status" value="1"/>
</dbReference>
<dbReference type="Pfam" id="PF07883">
    <property type="entry name" value="Cupin_2"/>
    <property type="match status" value="1"/>
</dbReference>
<dbReference type="Proteomes" id="UP000269412">
    <property type="component" value="Unassembled WGS sequence"/>
</dbReference>
<organism evidence="2 3">
    <name type="scientific">Maribacter vaceletii</name>
    <dbReference type="NCBI Taxonomy" id="1206816"/>
    <lineage>
        <taxon>Bacteria</taxon>
        <taxon>Pseudomonadati</taxon>
        <taxon>Bacteroidota</taxon>
        <taxon>Flavobacteriia</taxon>
        <taxon>Flavobacteriales</taxon>
        <taxon>Flavobacteriaceae</taxon>
        <taxon>Maribacter</taxon>
    </lineage>
</organism>
<dbReference type="InterPro" id="IPR013096">
    <property type="entry name" value="Cupin_2"/>
</dbReference>
<dbReference type="SUPFAM" id="SSF51182">
    <property type="entry name" value="RmlC-like cupins"/>
    <property type="match status" value="1"/>
</dbReference>
<proteinExistence type="predicted"/>
<protein>
    <submittedName>
        <fullName evidence="2">Cupin domain-containing protein</fullName>
    </submittedName>
</protein>
<dbReference type="InterPro" id="IPR014710">
    <property type="entry name" value="RmlC-like_jellyroll"/>
</dbReference>
<dbReference type="PANTHER" id="PTHR40112">
    <property type="entry name" value="H2HPP ISOMERASE"/>
    <property type="match status" value="1"/>
</dbReference>
<accession>A0A495DT86</accession>
<gene>
    <name evidence="2" type="ORF">CLV91_3037</name>
</gene>
<dbReference type="OrthoDB" id="9811153at2"/>
<dbReference type="Gene3D" id="2.60.120.10">
    <property type="entry name" value="Jelly Rolls"/>
    <property type="match status" value="1"/>
</dbReference>
<name>A0A495DT86_9FLAO</name>
<dbReference type="InterPro" id="IPR025499">
    <property type="entry name" value="KdgF"/>
</dbReference>
<sequence>MTFNIDEIKAKELVKGITGKYVHSKNVTIGYVTIDKGAILPVHSHENEQITQIVSGRLEMTIDGTTSILEPNTITIIPSNTIHSAVALTDCVVMDTFFPIREDYK</sequence>
<comment type="caution">
    <text evidence="2">The sequence shown here is derived from an EMBL/GenBank/DDBJ whole genome shotgun (WGS) entry which is preliminary data.</text>
</comment>
<dbReference type="EMBL" id="RBIQ01000011">
    <property type="protein sequence ID" value="RKR07852.1"/>
    <property type="molecule type" value="Genomic_DNA"/>
</dbReference>
<feature type="domain" description="Cupin type-2" evidence="1">
    <location>
        <begin position="31"/>
        <end position="94"/>
    </location>
</feature>
<dbReference type="InterPro" id="IPR011051">
    <property type="entry name" value="RmlC_Cupin_sf"/>
</dbReference>
<evidence type="ECO:0000313" key="3">
    <source>
        <dbReference type="Proteomes" id="UP000269412"/>
    </source>
</evidence>
<evidence type="ECO:0000313" key="2">
    <source>
        <dbReference type="EMBL" id="RKR07852.1"/>
    </source>
</evidence>
<dbReference type="AlphaFoldDB" id="A0A495DT86"/>
<dbReference type="PIRSF" id="PIRSF029883">
    <property type="entry name" value="KdgF"/>
    <property type="match status" value="1"/>
</dbReference>